<gene>
    <name evidence="1" type="ORF">NIIDNTM18_40280</name>
</gene>
<dbReference type="EMBL" id="AP023287">
    <property type="protein sequence ID" value="BCI54750.1"/>
    <property type="molecule type" value="Genomic_DNA"/>
</dbReference>
<proteinExistence type="predicted"/>
<protein>
    <recommendedName>
        <fullName evidence="3">LpqV protein</fullName>
    </recommendedName>
</protein>
<evidence type="ECO:0000313" key="1">
    <source>
        <dbReference type="EMBL" id="BCI54750.1"/>
    </source>
</evidence>
<dbReference type="Proteomes" id="UP000515734">
    <property type="component" value="Chromosome"/>
</dbReference>
<name>A0A6S6PDM1_9MYCO</name>
<organism evidence="1 2">
    <name type="scientific">Mycolicibacterium litorale</name>
    <dbReference type="NCBI Taxonomy" id="758802"/>
    <lineage>
        <taxon>Bacteria</taxon>
        <taxon>Bacillati</taxon>
        <taxon>Actinomycetota</taxon>
        <taxon>Actinomycetes</taxon>
        <taxon>Mycobacteriales</taxon>
        <taxon>Mycobacteriaceae</taxon>
        <taxon>Mycolicibacterium</taxon>
    </lineage>
</organism>
<reference evidence="1 2" key="1">
    <citation type="submission" date="2020-07" db="EMBL/GenBank/DDBJ databases">
        <title>Complete genome sequence of Mycolicibacterium litorale like strain isolated from cardiac implantable electronic device infection.</title>
        <authorList>
            <person name="Fukano H."/>
            <person name="Miyama H."/>
            <person name="Hoshino Y."/>
        </authorList>
    </citation>
    <scope>NUCLEOTIDE SEQUENCE [LARGE SCALE GENOMIC DNA]</scope>
    <source>
        <strain evidence="1 2">NIIDNTM18</strain>
    </source>
</reference>
<evidence type="ECO:0008006" key="3">
    <source>
        <dbReference type="Google" id="ProtNLM"/>
    </source>
</evidence>
<accession>A0A6S6PDM1</accession>
<evidence type="ECO:0000313" key="2">
    <source>
        <dbReference type="Proteomes" id="UP000515734"/>
    </source>
</evidence>
<dbReference type="AlphaFoldDB" id="A0A6S6PDM1"/>
<dbReference type="Pfam" id="PF17301">
    <property type="entry name" value="LpqV"/>
    <property type="match status" value="1"/>
</dbReference>
<dbReference type="InterPro" id="IPR020377">
    <property type="entry name" value="Uncharacterised_LpqV"/>
</dbReference>
<sequence length="91" mass="9469">MGTTPDGVTTAVGAPAQSTEEEYFQACNAARTWMAERGGDLKAQVEPYLAEIQKTDAPGPGTFGTPWSQLEPARQAAVIVAVEAAADELCG</sequence>